<dbReference type="PANTHER" id="PTHR37984">
    <property type="entry name" value="PROTEIN CBG26694"/>
    <property type="match status" value="1"/>
</dbReference>
<evidence type="ECO:0000313" key="8">
    <source>
        <dbReference type="EMBL" id="CAF0913074.1"/>
    </source>
</evidence>
<evidence type="ECO:0000256" key="5">
    <source>
        <dbReference type="ARBA" id="ARBA00022801"/>
    </source>
</evidence>
<dbReference type="AlphaFoldDB" id="A0A8S2DK66"/>
<dbReference type="GO" id="GO:0004519">
    <property type="term" value="F:endonuclease activity"/>
    <property type="evidence" value="ECO:0007669"/>
    <property type="project" value="UniProtKB-KW"/>
</dbReference>
<keyword evidence="1" id="KW-0808">Transferase</keyword>
<dbReference type="Proteomes" id="UP000677228">
    <property type="component" value="Unassembled WGS sequence"/>
</dbReference>
<dbReference type="InterPro" id="IPR043502">
    <property type="entry name" value="DNA/RNA_pol_sf"/>
</dbReference>
<keyword evidence="4" id="KW-0255">Endonuclease</keyword>
<evidence type="ECO:0000256" key="2">
    <source>
        <dbReference type="ARBA" id="ARBA00022695"/>
    </source>
</evidence>
<feature type="domain" description="Reverse transcriptase RNase H-like" evidence="7">
    <location>
        <begin position="35"/>
        <end position="136"/>
    </location>
</feature>
<dbReference type="EMBL" id="CAJOBA010003752">
    <property type="protein sequence ID" value="CAF3691838.1"/>
    <property type="molecule type" value="Genomic_DNA"/>
</dbReference>
<keyword evidence="2" id="KW-0548">Nucleotidyltransferase</keyword>
<protein>
    <recommendedName>
        <fullName evidence="7">Reverse transcriptase RNase H-like domain-containing protein</fullName>
    </recommendedName>
</protein>
<accession>A0A8S2DK66</accession>
<dbReference type="GO" id="GO:0016787">
    <property type="term" value="F:hydrolase activity"/>
    <property type="evidence" value="ECO:0007669"/>
    <property type="project" value="UniProtKB-KW"/>
</dbReference>
<gene>
    <name evidence="8" type="ORF">OVA965_LOCUS10224</name>
    <name evidence="9" type="ORF">TMI583_LOCUS10218</name>
</gene>
<comment type="caution">
    <text evidence="8">The sequence shown here is derived from an EMBL/GenBank/DDBJ whole genome shotgun (WGS) entry which is preliminary data.</text>
</comment>
<evidence type="ECO:0000256" key="3">
    <source>
        <dbReference type="ARBA" id="ARBA00022722"/>
    </source>
</evidence>
<evidence type="ECO:0000259" key="7">
    <source>
        <dbReference type="Pfam" id="PF17917"/>
    </source>
</evidence>
<dbReference type="Pfam" id="PF17917">
    <property type="entry name" value="RT_RNaseH"/>
    <property type="match status" value="1"/>
</dbReference>
<proteinExistence type="predicted"/>
<reference evidence="8" key="1">
    <citation type="submission" date="2021-02" db="EMBL/GenBank/DDBJ databases">
        <authorList>
            <person name="Nowell W R."/>
        </authorList>
    </citation>
    <scope>NUCLEOTIDE SEQUENCE</scope>
</reference>
<dbReference type="PANTHER" id="PTHR37984:SF5">
    <property type="entry name" value="PROTEIN NYNRIN-LIKE"/>
    <property type="match status" value="1"/>
</dbReference>
<evidence type="ECO:0000256" key="4">
    <source>
        <dbReference type="ARBA" id="ARBA00022759"/>
    </source>
</evidence>
<dbReference type="GO" id="GO:0003964">
    <property type="term" value="F:RNA-directed DNA polymerase activity"/>
    <property type="evidence" value="ECO:0007669"/>
    <property type="project" value="UniProtKB-KW"/>
</dbReference>
<keyword evidence="5" id="KW-0378">Hydrolase</keyword>
<evidence type="ECO:0000256" key="1">
    <source>
        <dbReference type="ARBA" id="ARBA00022679"/>
    </source>
</evidence>
<dbReference type="SUPFAM" id="SSF56672">
    <property type="entry name" value="DNA/RNA polymerases"/>
    <property type="match status" value="1"/>
</dbReference>
<evidence type="ECO:0000313" key="10">
    <source>
        <dbReference type="Proteomes" id="UP000677228"/>
    </source>
</evidence>
<sequence>MRYKFNWGLEQLASLHELKKLLTEAPLFLNFPVDKHPIILATGASLIRFSGFLQQEIHGKMHKLYYHSQLINSTQRRFDTGAKEALVIILSIKRMRQYLLGRDIIMYTDHCAVCGMQNKTLRNTLANRISIMLKEYNIIQIIYIQGGKNCLTDYLSRHPIEFNGPDLIDPDFGFQVKSPPSSSIILQLEGHSL</sequence>
<organism evidence="8 10">
    <name type="scientific">Didymodactylos carnosus</name>
    <dbReference type="NCBI Taxonomy" id="1234261"/>
    <lineage>
        <taxon>Eukaryota</taxon>
        <taxon>Metazoa</taxon>
        <taxon>Spiralia</taxon>
        <taxon>Gnathifera</taxon>
        <taxon>Rotifera</taxon>
        <taxon>Eurotatoria</taxon>
        <taxon>Bdelloidea</taxon>
        <taxon>Philodinida</taxon>
        <taxon>Philodinidae</taxon>
        <taxon>Didymodactylos</taxon>
    </lineage>
</organism>
<name>A0A8S2DK66_9BILA</name>
<dbReference type="Proteomes" id="UP000682733">
    <property type="component" value="Unassembled WGS sequence"/>
</dbReference>
<dbReference type="InterPro" id="IPR041373">
    <property type="entry name" value="RT_RNaseH"/>
</dbReference>
<dbReference type="EMBL" id="CAJNOK010003752">
    <property type="protein sequence ID" value="CAF0913074.1"/>
    <property type="molecule type" value="Genomic_DNA"/>
</dbReference>
<keyword evidence="3" id="KW-0540">Nuclease</keyword>
<evidence type="ECO:0000256" key="6">
    <source>
        <dbReference type="ARBA" id="ARBA00022918"/>
    </source>
</evidence>
<keyword evidence="6" id="KW-0695">RNA-directed DNA polymerase</keyword>
<dbReference type="InterPro" id="IPR050951">
    <property type="entry name" value="Retrovirus_Pol_polyprotein"/>
</dbReference>
<evidence type="ECO:0000313" key="9">
    <source>
        <dbReference type="EMBL" id="CAF3691838.1"/>
    </source>
</evidence>